<gene>
    <name evidence="2" type="ORF">SAMN04488059_14911</name>
    <name evidence="1" type="ORF">WH91_16025</name>
</gene>
<sequence length="198" mass="23023">MFGNKLQREYKDVIRGIKEGQRREPKHTPASSIEKHGTVMLRPEHRIVFDDFSKFGEIINTMMHHGPFSFEETDKIEFGFDGPDYGRIYQVWYNATPVGKLTIGVAHLLHATEGHGAIAEMDLDYAQFMPEGEIRDMLRTMWFMFAKTEDGAVMRAKADLEVVMIMTRHLWEVVREPEHVHAMHVRLEGPYEHYAGYL</sequence>
<evidence type="ECO:0000313" key="1">
    <source>
        <dbReference type="EMBL" id="KKC32067.1"/>
    </source>
</evidence>
<dbReference type="Proteomes" id="UP000182258">
    <property type="component" value="Unassembled WGS sequence"/>
</dbReference>
<evidence type="ECO:0000313" key="2">
    <source>
        <dbReference type="EMBL" id="SFD38640.1"/>
    </source>
</evidence>
<dbReference type="EMBL" id="FOMB01000049">
    <property type="protein sequence ID" value="SFD38640.1"/>
    <property type="molecule type" value="Genomic_DNA"/>
</dbReference>
<keyword evidence="3" id="KW-1185">Reference proteome</keyword>
<reference evidence="2 4" key="2">
    <citation type="submission" date="2016-10" db="EMBL/GenBank/DDBJ databases">
        <authorList>
            <person name="de Groot N.N."/>
        </authorList>
    </citation>
    <scope>NUCLEOTIDE SEQUENCE [LARGE SCALE GENOMIC DNA]</scope>
    <source>
        <strain evidence="2 4">CGMCC 1.10210</strain>
    </source>
</reference>
<dbReference type="RefSeq" id="WP_046172014.1">
    <property type="nucleotide sequence ID" value="NZ_FOMB01000049.1"/>
</dbReference>
<dbReference type="EMBL" id="LAPV01000144">
    <property type="protein sequence ID" value="KKC32067.1"/>
    <property type="molecule type" value="Genomic_DNA"/>
</dbReference>
<name>A0A0F5PTQ6_9HYPH</name>
<accession>A0A0F5PTQ6</accession>
<organism evidence="2 4">
    <name type="scientific">Devosia psychrophila</name>
    <dbReference type="NCBI Taxonomy" id="728005"/>
    <lineage>
        <taxon>Bacteria</taxon>
        <taxon>Pseudomonadati</taxon>
        <taxon>Pseudomonadota</taxon>
        <taxon>Alphaproteobacteria</taxon>
        <taxon>Hyphomicrobiales</taxon>
        <taxon>Devosiaceae</taxon>
        <taxon>Devosia</taxon>
    </lineage>
</organism>
<dbReference type="STRING" id="728005.SAMN04488059_14911"/>
<evidence type="ECO:0000313" key="4">
    <source>
        <dbReference type="Proteomes" id="UP000182258"/>
    </source>
</evidence>
<evidence type="ECO:0000313" key="3">
    <source>
        <dbReference type="Proteomes" id="UP000033519"/>
    </source>
</evidence>
<dbReference type="OrthoDB" id="8435204at2"/>
<dbReference type="Proteomes" id="UP000033519">
    <property type="component" value="Unassembled WGS sequence"/>
</dbReference>
<dbReference type="PATRIC" id="fig|728005.3.peg.1411"/>
<proteinExistence type="predicted"/>
<protein>
    <submittedName>
        <fullName evidence="2">Uncharacterized protein</fullName>
    </submittedName>
</protein>
<reference evidence="1 3" key="1">
    <citation type="submission" date="2015-03" db="EMBL/GenBank/DDBJ databases">
        <authorList>
            <person name="Lepp D."/>
            <person name="Hassan Y.I."/>
            <person name="Li X.-Z."/>
            <person name="Zhou T."/>
        </authorList>
    </citation>
    <scope>NUCLEOTIDE SEQUENCE [LARGE SCALE GENOMIC DNA]</scope>
    <source>
        <strain evidence="1 3">Cr7-05</strain>
    </source>
</reference>
<dbReference type="AlphaFoldDB" id="A0A0F5PTQ6"/>